<gene>
    <name evidence="1" type="ORF">DM02DRAFT_616460</name>
</gene>
<dbReference type="EMBL" id="KZ805433">
    <property type="protein sequence ID" value="PVH97588.1"/>
    <property type="molecule type" value="Genomic_DNA"/>
</dbReference>
<dbReference type="CDD" id="cd04301">
    <property type="entry name" value="NAT_SF"/>
    <property type="match status" value="1"/>
</dbReference>
<evidence type="ECO:0008006" key="3">
    <source>
        <dbReference type="Google" id="ProtNLM"/>
    </source>
</evidence>
<dbReference type="InterPro" id="IPR016181">
    <property type="entry name" value="Acyl_CoA_acyltransferase"/>
</dbReference>
<keyword evidence="2" id="KW-1185">Reference proteome</keyword>
<sequence length="218" mass="24258">MSTTFHIRLASLAAKDNERFLAFVDSQLPWLESVGSGGQWGSTPRGNVEASQKKAFTRVQKSEACEGKPYSSYWGRAYVLEAEVDVDSLSDEVKQLSGPPNENGRVRVPVAGMVLESTSADYVRSILPEIDEKSPFLYLFFLASDRRTSSINKGSGAFLINHAKEEATRLGIRRIAGDCWTGNGRKLVQFYESQGFKSIEDFEAGDQKWPGTVFEMRI</sequence>
<accession>A0A2V1DHP7</accession>
<dbReference type="AlphaFoldDB" id="A0A2V1DHP7"/>
<dbReference type="SUPFAM" id="SSF55729">
    <property type="entry name" value="Acyl-CoA N-acyltransferases (Nat)"/>
    <property type="match status" value="1"/>
</dbReference>
<organism evidence="1 2">
    <name type="scientific">Periconia macrospinosa</name>
    <dbReference type="NCBI Taxonomy" id="97972"/>
    <lineage>
        <taxon>Eukaryota</taxon>
        <taxon>Fungi</taxon>
        <taxon>Dikarya</taxon>
        <taxon>Ascomycota</taxon>
        <taxon>Pezizomycotina</taxon>
        <taxon>Dothideomycetes</taxon>
        <taxon>Pleosporomycetidae</taxon>
        <taxon>Pleosporales</taxon>
        <taxon>Massarineae</taxon>
        <taxon>Periconiaceae</taxon>
        <taxon>Periconia</taxon>
    </lineage>
</organism>
<evidence type="ECO:0000313" key="1">
    <source>
        <dbReference type="EMBL" id="PVH97588.1"/>
    </source>
</evidence>
<protein>
    <recommendedName>
        <fullName evidence="3">N-acetyltransferase domain-containing protein</fullName>
    </recommendedName>
</protein>
<proteinExistence type="predicted"/>
<dbReference type="Gene3D" id="3.40.630.30">
    <property type="match status" value="1"/>
</dbReference>
<reference evidence="1 2" key="1">
    <citation type="journal article" date="2018" name="Sci. Rep.">
        <title>Comparative genomics provides insights into the lifestyle and reveals functional heterogeneity of dark septate endophytic fungi.</title>
        <authorList>
            <person name="Knapp D.G."/>
            <person name="Nemeth J.B."/>
            <person name="Barry K."/>
            <person name="Hainaut M."/>
            <person name="Henrissat B."/>
            <person name="Johnson J."/>
            <person name="Kuo A."/>
            <person name="Lim J.H.P."/>
            <person name="Lipzen A."/>
            <person name="Nolan M."/>
            <person name="Ohm R.A."/>
            <person name="Tamas L."/>
            <person name="Grigoriev I.V."/>
            <person name="Spatafora J.W."/>
            <person name="Nagy L.G."/>
            <person name="Kovacs G.M."/>
        </authorList>
    </citation>
    <scope>NUCLEOTIDE SEQUENCE [LARGE SCALE GENOMIC DNA]</scope>
    <source>
        <strain evidence="1 2">DSE2036</strain>
    </source>
</reference>
<dbReference type="Proteomes" id="UP000244855">
    <property type="component" value="Unassembled WGS sequence"/>
</dbReference>
<evidence type="ECO:0000313" key="2">
    <source>
        <dbReference type="Proteomes" id="UP000244855"/>
    </source>
</evidence>
<dbReference type="OrthoDB" id="2821191at2759"/>
<name>A0A2V1DHP7_9PLEO</name>